<organism evidence="1 2">
    <name type="scientific">Colletotrichum zoysiae</name>
    <dbReference type="NCBI Taxonomy" id="1216348"/>
    <lineage>
        <taxon>Eukaryota</taxon>
        <taxon>Fungi</taxon>
        <taxon>Dikarya</taxon>
        <taxon>Ascomycota</taxon>
        <taxon>Pezizomycotina</taxon>
        <taxon>Sordariomycetes</taxon>
        <taxon>Hypocreomycetidae</taxon>
        <taxon>Glomerellales</taxon>
        <taxon>Glomerellaceae</taxon>
        <taxon>Colletotrichum</taxon>
        <taxon>Colletotrichum graminicola species complex</taxon>
    </lineage>
</organism>
<evidence type="ECO:0000313" key="2">
    <source>
        <dbReference type="Proteomes" id="UP001232148"/>
    </source>
</evidence>
<protein>
    <submittedName>
        <fullName evidence="1">Uncharacterized protein</fullName>
    </submittedName>
</protein>
<keyword evidence="2" id="KW-1185">Reference proteome</keyword>
<accession>A0AAD9HFU4</accession>
<proteinExistence type="predicted"/>
<comment type="caution">
    <text evidence="1">The sequence shown here is derived from an EMBL/GenBank/DDBJ whole genome shotgun (WGS) entry which is preliminary data.</text>
</comment>
<dbReference type="AlphaFoldDB" id="A0AAD9HFU4"/>
<name>A0AAD9HFU4_9PEZI</name>
<reference evidence="1" key="1">
    <citation type="submission" date="2021-06" db="EMBL/GenBank/DDBJ databases">
        <title>Comparative genomics, transcriptomics and evolutionary studies reveal genomic signatures of adaptation to plant cell wall in hemibiotrophic fungi.</title>
        <authorList>
            <consortium name="DOE Joint Genome Institute"/>
            <person name="Baroncelli R."/>
            <person name="Diaz J.F."/>
            <person name="Benocci T."/>
            <person name="Peng M."/>
            <person name="Battaglia E."/>
            <person name="Haridas S."/>
            <person name="Andreopoulos W."/>
            <person name="Labutti K."/>
            <person name="Pangilinan J."/>
            <person name="Floch G.L."/>
            <person name="Makela M.R."/>
            <person name="Henrissat B."/>
            <person name="Grigoriev I.V."/>
            <person name="Crouch J.A."/>
            <person name="De Vries R.P."/>
            <person name="Sukno S.A."/>
            <person name="Thon M.R."/>
        </authorList>
    </citation>
    <scope>NUCLEOTIDE SEQUENCE</scope>
    <source>
        <strain evidence="1">MAFF235873</strain>
    </source>
</reference>
<evidence type="ECO:0000313" key="1">
    <source>
        <dbReference type="EMBL" id="KAK2028088.1"/>
    </source>
</evidence>
<dbReference type="EMBL" id="MU842884">
    <property type="protein sequence ID" value="KAK2028088.1"/>
    <property type="molecule type" value="Genomic_DNA"/>
</dbReference>
<sequence length="210" mass="23607">MRMLKAGIENHISWGMAIRTPARFNLRVPSRRALCAGAPVVWHELLRRSAREHPNKNWVASDALAPGHRFRTWGDGIFGFRIRFADYDRWFPPRQQCYDRATLNRLLLTKKQALGASCSRGPNCTFTAGVKCLMLQKTLAGLLNPQAMVRRGMLSGTQHRLDPRSRYLPFNRTLGMRGSQIVATSFASSVDVCLSLVSVRTQCSSSDGMK</sequence>
<gene>
    <name evidence="1" type="ORF">LX32DRAFT_414586</name>
</gene>
<dbReference type="Proteomes" id="UP001232148">
    <property type="component" value="Unassembled WGS sequence"/>
</dbReference>